<name>C8PKL3_9BACT</name>
<dbReference type="AlphaFoldDB" id="C8PKL3"/>
<dbReference type="Proteomes" id="UP000005709">
    <property type="component" value="Unassembled WGS sequence"/>
</dbReference>
<keyword evidence="1" id="KW-0805">Transcription regulation</keyword>
<dbReference type="SUPFAM" id="SSF46689">
    <property type="entry name" value="Homeodomain-like"/>
    <property type="match status" value="2"/>
</dbReference>
<dbReference type="OrthoDB" id="5447471at2"/>
<evidence type="ECO:0000313" key="4">
    <source>
        <dbReference type="EMBL" id="EEV16622.1"/>
    </source>
</evidence>
<evidence type="ECO:0000256" key="2">
    <source>
        <dbReference type="ARBA" id="ARBA00023163"/>
    </source>
</evidence>
<evidence type="ECO:0000256" key="1">
    <source>
        <dbReference type="ARBA" id="ARBA00023015"/>
    </source>
</evidence>
<dbReference type="SMART" id="SM00342">
    <property type="entry name" value="HTH_ARAC"/>
    <property type="match status" value="1"/>
</dbReference>
<dbReference type="InterPro" id="IPR053142">
    <property type="entry name" value="PchR_regulatory_protein"/>
</dbReference>
<dbReference type="Pfam" id="PF12833">
    <property type="entry name" value="HTH_18"/>
    <property type="match status" value="1"/>
</dbReference>
<dbReference type="PANTHER" id="PTHR47893:SF1">
    <property type="entry name" value="REGULATORY PROTEIN PCHR"/>
    <property type="match status" value="1"/>
</dbReference>
<protein>
    <submittedName>
        <fullName evidence="4">Transcriptional regulator, AraC family</fullName>
    </submittedName>
</protein>
<dbReference type="PROSITE" id="PS01124">
    <property type="entry name" value="HTH_ARAC_FAMILY_2"/>
    <property type="match status" value="1"/>
</dbReference>
<dbReference type="GO" id="GO:0003700">
    <property type="term" value="F:DNA-binding transcription factor activity"/>
    <property type="evidence" value="ECO:0007669"/>
    <property type="project" value="InterPro"/>
</dbReference>
<proteinExistence type="predicted"/>
<feature type="domain" description="HTH araC/xylS-type" evidence="3">
    <location>
        <begin position="213"/>
        <end position="311"/>
    </location>
</feature>
<evidence type="ECO:0000259" key="3">
    <source>
        <dbReference type="PROSITE" id="PS01124"/>
    </source>
</evidence>
<dbReference type="EMBL" id="ACYG01000030">
    <property type="protein sequence ID" value="EEV16622.1"/>
    <property type="molecule type" value="Genomic_DNA"/>
</dbReference>
<dbReference type="STRING" id="824.CGRAC_2159"/>
<dbReference type="InterPro" id="IPR009057">
    <property type="entry name" value="Homeodomain-like_sf"/>
</dbReference>
<dbReference type="RefSeq" id="WP_005872864.1">
    <property type="nucleotide sequence ID" value="NZ_ACYG01000030.1"/>
</dbReference>
<dbReference type="InterPro" id="IPR018060">
    <property type="entry name" value="HTH_AraC"/>
</dbReference>
<keyword evidence="2" id="KW-0804">Transcription</keyword>
<accession>C8PKL3</accession>
<keyword evidence="5" id="KW-1185">Reference proteome</keyword>
<reference evidence="4 5" key="1">
    <citation type="submission" date="2009-07" db="EMBL/GenBank/DDBJ databases">
        <authorList>
            <person name="Madupu R."/>
            <person name="Sebastian Y."/>
            <person name="Durkin A.S."/>
            <person name="Torralba M."/>
            <person name="Methe B."/>
            <person name="Sutton G.G."/>
            <person name="Strausberg R.L."/>
            <person name="Nelson K.E."/>
        </authorList>
    </citation>
    <scope>NUCLEOTIDE SEQUENCE [LARGE SCALE GENOMIC DNA]</scope>
    <source>
        <strain evidence="4 5">RM3268</strain>
    </source>
</reference>
<dbReference type="Gene3D" id="1.10.10.60">
    <property type="entry name" value="Homeodomain-like"/>
    <property type="match status" value="2"/>
</dbReference>
<dbReference type="GO" id="GO:0043565">
    <property type="term" value="F:sequence-specific DNA binding"/>
    <property type="evidence" value="ECO:0007669"/>
    <property type="project" value="InterPro"/>
</dbReference>
<gene>
    <name evidence="4" type="ORF">CAMGR0001_0235</name>
</gene>
<sequence>MSKEISLDDFLQKISNDIEPSKQCGYNKTELESESIKFDFSSFYTGGEIGYYSSDIICRDSLLHRHERGSRYSFLFFNTGENPICFRSDKDQFVLNKGEFWLGTMQSKLRGVHELENKHYKSSCIALSTAFANELGILKNLNLDQAVCMKKFKTSAVQNIILKELENAAIYDGKIREIFMESKILEMLYRSFHKFNEPENALSLDENRIKTVQKAKKILLENMQNPPGIKELAHLCATNEFALKRDFKAYFGTSVYAMLTNERLEIAKELLSLDQISVNEAAKMVGYNNLSHFSKIFRAKFNILPTQLKKDIKFYYSD</sequence>
<evidence type="ECO:0000313" key="5">
    <source>
        <dbReference type="Proteomes" id="UP000005709"/>
    </source>
</evidence>
<comment type="caution">
    <text evidence="4">The sequence shown here is derived from an EMBL/GenBank/DDBJ whole genome shotgun (WGS) entry which is preliminary data.</text>
</comment>
<organism evidence="4 5">
    <name type="scientific">Campylobacter gracilis RM3268</name>
    <dbReference type="NCBI Taxonomy" id="553220"/>
    <lineage>
        <taxon>Bacteria</taxon>
        <taxon>Pseudomonadati</taxon>
        <taxon>Campylobacterota</taxon>
        <taxon>Epsilonproteobacteria</taxon>
        <taxon>Campylobacterales</taxon>
        <taxon>Campylobacteraceae</taxon>
        <taxon>Campylobacter</taxon>
    </lineage>
</organism>
<dbReference type="eggNOG" id="COG2207">
    <property type="taxonomic scope" value="Bacteria"/>
</dbReference>
<dbReference type="PANTHER" id="PTHR47893">
    <property type="entry name" value="REGULATORY PROTEIN PCHR"/>
    <property type="match status" value="1"/>
</dbReference>